<proteinExistence type="predicted"/>
<evidence type="ECO:0000313" key="2">
    <source>
        <dbReference type="Proteomes" id="UP001500253"/>
    </source>
</evidence>
<reference evidence="2" key="1">
    <citation type="journal article" date="2019" name="Int. J. Syst. Evol. Microbiol.">
        <title>The Global Catalogue of Microorganisms (GCM) 10K type strain sequencing project: providing services to taxonomists for standard genome sequencing and annotation.</title>
        <authorList>
            <consortium name="The Broad Institute Genomics Platform"/>
            <consortium name="The Broad Institute Genome Sequencing Center for Infectious Disease"/>
            <person name="Wu L."/>
            <person name="Ma J."/>
        </authorList>
    </citation>
    <scope>NUCLEOTIDE SEQUENCE [LARGE SCALE GENOMIC DNA]</scope>
    <source>
        <strain evidence="2">JCM 4316</strain>
    </source>
</reference>
<dbReference type="EMBL" id="BAAASD010000004">
    <property type="protein sequence ID" value="GAA2331593.1"/>
    <property type="molecule type" value="Genomic_DNA"/>
</dbReference>
<name>A0ABP5SHW4_9ACTN</name>
<keyword evidence="2" id="KW-1185">Reference proteome</keyword>
<sequence>MQWEVEALEPDELQRLVLAAVDRDVPARQVAREEAQRRALAAFSNGWDAAGGGARS</sequence>
<gene>
    <name evidence="1" type="ORF">GCM10010246_13500</name>
</gene>
<protein>
    <submittedName>
        <fullName evidence="1">Uncharacterized protein</fullName>
    </submittedName>
</protein>
<comment type="caution">
    <text evidence="1">The sequence shown here is derived from an EMBL/GenBank/DDBJ whole genome shotgun (WGS) entry which is preliminary data.</text>
</comment>
<dbReference type="RefSeq" id="WP_346173538.1">
    <property type="nucleotide sequence ID" value="NZ_BAAASD010000004.1"/>
</dbReference>
<accession>A0ABP5SHW4</accession>
<evidence type="ECO:0000313" key="1">
    <source>
        <dbReference type="EMBL" id="GAA2331593.1"/>
    </source>
</evidence>
<dbReference type="Proteomes" id="UP001500253">
    <property type="component" value="Unassembled WGS sequence"/>
</dbReference>
<organism evidence="1 2">
    <name type="scientific">Streptomyces cuspidosporus</name>
    <dbReference type="NCBI Taxonomy" id="66882"/>
    <lineage>
        <taxon>Bacteria</taxon>
        <taxon>Bacillati</taxon>
        <taxon>Actinomycetota</taxon>
        <taxon>Actinomycetes</taxon>
        <taxon>Kitasatosporales</taxon>
        <taxon>Streptomycetaceae</taxon>
        <taxon>Streptomyces</taxon>
    </lineage>
</organism>